<dbReference type="GO" id="GO:0004672">
    <property type="term" value="F:protein kinase activity"/>
    <property type="evidence" value="ECO:0007669"/>
    <property type="project" value="InterPro"/>
</dbReference>
<keyword evidence="2" id="KW-0963">Cytoplasm</keyword>
<evidence type="ECO:0000313" key="9">
    <source>
        <dbReference type="EMBL" id="LAB66720.1"/>
    </source>
</evidence>
<feature type="region of interest" description="Disordered" evidence="7">
    <location>
        <begin position="392"/>
        <end position="419"/>
    </location>
</feature>
<feature type="region of interest" description="Disordered" evidence="7">
    <location>
        <begin position="1"/>
        <end position="42"/>
    </location>
</feature>
<dbReference type="PROSITE" id="PS50011">
    <property type="entry name" value="PROTEIN_KINASE_DOM"/>
    <property type="match status" value="1"/>
</dbReference>
<dbReference type="GO" id="GO:0005524">
    <property type="term" value="F:ATP binding"/>
    <property type="evidence" value="ECO:0007669"/>
    <property type="project" value="InterPro"/>
</dbReference>
<dbReference type="InterPro" id="IPR011009">
    <property type="entry name" value="Kinase-like_dom_sf"/>
</dbReference>
<evidence type="ECO:0000256" key="2">
    <source>
        <dbReference type="ARBA" id="ARBA00022490"/>
    </source>
</evidence>
<evidence type="ECO:0000256" key="5">
    <source>
        <dbReference type="ARBA" id="ARBA00069870"/>
    </source>
</evidence>
<evidence type="ECO:0000256" key="3">
    <source>
        <dbReference type="ARBA" id="ARBA00022553"/>
    </source>
</evidence>
<accession>A0A2P2HYL5</accession>
<dbReference type="InterPro" id="IPR050588">
    <property type="entry name" value="WNK_Ser-Thr_kinase"/>
</dbReference>
<feature type="domain" description="Protein kinase" evidence="8">
    <location>
        <begin position="26"/>
        <end position="301"/>
    </location>
</feature>
<evidence type="ECO:0000256" key="4">
    <source>
        <dbReference type="ARBA" id="ARBA00055167"/>
    </source>
</evidence>
<name>A0A2P2HYL5_9CRUS</name>
<evidence type="ECO:0000256" key="6">
    <source>
        <dbReference type="ARBA" id="ARBA00078305"/>
    </source>
</evidence>
<protein>
    <recommendedName>
        <fullName evidence="5">Nuclear receptor-binding protein homolog</fullName>
    </recommendedName>
    <alternativeName>
        <fullName evidence="6">MLF1-adaptor molecule</fullName>
    </alternativeName>
</protein>
<dbReference type="InterPro" id="IPR000719">
    <property type="entry name" value="Prot_kinase_dom"/>
</dbReference>
<feature type="compositionally biased region" description="Low complexity" evidence="7">
    <location>
        <begin position="598"/>
        <end position="620"/>
    </location>
</feature>
<reference evidence="9" key="1">
    <citation type="journal article" date="2018" name="Biosci. Biotechnol. Biochem.">
        <title>Polysaccharide hydrolase of the hadal zone amphipods Hirondellea gigas.</title>
        <authorList>
            <person name="Kobayashi H."/>
            <person name="Nagahama T."/>
            <person name="Arai W."/>
            <person name="Sasagawa Y."/>
            <person name="Umeda M."/>
            <person name="Hayashi T."/>
            <person name="Nikaido I."/>
            <person name="Watanabe H."/>
            <person name="Oguri K."/>
            <person name="Kitazato H."/>
            <person name="Fujioka K."/>
            <person name="Kido Y."/>
            <person name="Takami H."/>
        </authorList>
    </citation>
    <scope>NUCLEOTIDE SEQUENCE</scope>
    <source>
        <tissue evidence="9">Whole body</tissue>
    </source>
</reference>
<dbReference type="Pfam" id="PF00069">
    <property type="entry name" value="Pkinase"/>
    <property type="match status" value="1"/>
</dbReference>
<feature type="compositionally biased region" description="Acidic residues" evidence="7">
    <location>
        <begin position="20"/>
        <end position="30"/>
    </location>
</feature>
<keyword evidence="9" id="KW-0675">Receptor</keyword>
<dbReference type="Gene3D" id="1.10.510.10">
    <property type="entry name" value="Transferase(Phosphotransferase) domain 1"/>
    <property type="match status" value="1"/>
</dbReference>
<feature type="region of interest" description="Disordered" evidence="7">
    <location>
        <begin position="502"/>
        <end position="620"/>
    </location>
</feature>
<organism evidence="9">
    <name type="scientific">Hirondellea gigas</name>
    <dbReference type="NCBI Taxonomy" id="1518452"/>
    <lineage>
        <taxon>Eukaryota</taxon>
        <taxon>Metazoa</taxon>
        <taxon>Ecdysozoa</taxon>
        <taxon>Arthropoda</taxon>
        <taxon>Crustacea</taxon>
        <taxon>Multicrustacea</taxon>
        <taxon>Malacostraca</taxon>
        <taxon>Eumalacostraca</taxon>
        <taxon>Peracarida</taxon>
        <taxon>Amphipoda</taxon>
        <taxon>Amphilochidea</taxon>
        <taxon>Lysianassida</taxon>
        <taxon>Lysianassidira</taxon>
        <taxon>Lysianassoidea</taxon>
        <taxon>Lysianassidae</taxon>
        <taxon>Hirondellea</taxon>
    </lineage>
</organism>
<evidence type="ECO:0000256" key="7">
    <source>
        <dbReference type="SAM" id="MobiDB-lite"/>
    </source>
</evidence>
<comment type="subcellular location">
    <subcellularLocation>
        <location evidence="1">Cytoplasm</location>
        <location evidence="1">Cell cortex</location>
    </subcellularLocation>
</comment>
<proteinExistence type="evidence at transcript level"/>
<feature type="compositionally biased region" description="Low complexity" evidence="7">
    <location>
        <begin position="535"/>
        <end position="573"/>
    </location>
</feature>
<dbReference type="AlphaFoldDB" id="A0A2P2HYL5"/>
<dbReference type="SUPFAM" id="SSF56112">
    <property type="entry name" value="Protein kinase-like (PK-like)"/>
    <property type="match status" value="1"/>
</dbReference>
<dbReference type="GO" id="GO:0005938">
    <property type="term" value="C:cell cortex"/>
    <property type="evidence" value="ECO:0007669"/>
    <property type="project" value="UniProtKB-SubCell"/>
</dbReference>
<evidence type="ECO:0000259" key="8">
    <source>
        <dbReference type="PROSITE" id="PS50011"/>
    </source>
</evidence>
<dbReference type="FunFam" id="3.30.200.20:FF:000098">
    <property type="entry name" value="Nuclear receptor-binding protein 1"/>
    <property type="match status" value="1"/>
</dbReference>
<sequence>MTGSNKSVEPEAASPRESGEDSEDDLEILEESPCGRWSKRRQEVQQRDVPGIDVAYLAMDTEEGMEVVWNEVRFSERRTLREREEVIKAAFNSLTELDHPNIVKLHNYWLDSDPDKRRIVFITEYMSSGSLRKFLKLTKRNDKKVHISSWKKWCIQILSALGYLHSCSPSIVHGNLTVDTIFIQSNGLIKIGSVAPDAIQSHVKTCKADMKNMHYIAPEYADGGPITSSVDVYSLGMCVLEMAALEISGNGDSGHCISKELISKTIDSLENLEQRDFIRQCLESDPSKRPGVRQLLLHPVLFEVHSLKLLTTHVLLNMPNDQYSIEEILQHQYSNDAVVAEVRGRGSDTPLTYTLANINNTDKLEKFVEDVRYGVYPLTAFGIACGRSNCEESGSVSSSPHTQRRGADQGGNGAGSTHVDTRVTNMMCNIKPHEDGQQLHLTISLRLDNKMNRQLSCLVSPTDEANTLTDELVMHAFIAKEDHANVCTLIEEHLRQARLQEPITKLNNTNNNNGGGGTNTSNGIINSEGDHHDNSNQSSAATTAATSTNNTTTTTTTTAITSTTNNKINNSNSVVNDEQHHDHVMLNGNCSPQRRILNNRNNNNSNTTSTITTTNGRPPR</sequence>
<keyword evidence="3" id="KW-0597">Phosphoprotein</keyword>
<dbReference type="EMBL" id="IACF01000988">
    <property type="protein sequence ID" value="LAB66720.1"/>
    <property type="molecule type" value="mRNA"/>
</dbReference>
<evidence type="ECO:0000256" key="1">
    <source>
        <dbReference type="ARBA" id="ARBA00004544"/>
    </source>
</evidence>
<dbReference type="FunFam" id="1.10.510.10:FF:000842">
    <property type="entry name" value="Nuclear receptor-binding protein"/>
    <property type="match status" value="1"/>
</dbReference>
<dbReference type="Gene3D" id="3.30.200.20">
    <property type="entry name" value="Phosphorylase Kinase, domain 1"/>
    <property type="match status" value="1"/>
</dbReference>
<comment type="function">
    <text evidence="4">May play a role in subcellular trafficking between the endoplasmic reticulum and Golgi apparatus.</text>
</comment>
<dbReference type="PANTHER" id="PTHR13902">
    <property type="entry name" value="SERINE/THREONINE-PROTEIN KINASE WNK WITH NO LYSINE -RELATED"/>
    <property type="match status" value="1"/>
</dbReference>